<name>A0A8K0A1B9_BRALA</name>
<reference evidence="2" key="1">
    <citation type="submission" date="2022-01" db="EMBL/GenBank/DDBJ databases">
        <authorList>
            <person name="Braso-Vives M."/>
        </authorList>
    </citation>
    <scope>NUCLEOTIDE SEQUENCE</scope>
</reference>
<accession>A0A8K0A1B9</accession>
<evidence type="ECO:0000313" key="2">
    <source>
        <dbReference type="EMBL" id="CAH1266754.1"/>
    </source>
</evidence>
<dbReference type="Proteomes" id="UP000838412">
    <property type="component" value="Chromosome 6"/>
</dbReference>
<feature type="region of interest" description="Disordered" evidence="1">
    <location>
        <begin position="127"/>
        <end position="146"/>
    </location>
</feature>
<dbReference type="EMBL" id="OV696691">
    <property type="protein sequence ID" value="CAH1266754.1"/>
    <property type="molecule type" value="Genomic_DNA"/>
</dbReference>
<organism evidence="2 3">
    <name type="scientific">Branchiostoma lanceolatum</name>
    <name type="common">Common lancelet</name>
    <name type="synonym">Amphioxus lanceolatum</name>
    <dbReference type="NCBI Taxonomy" id="7740"/>
    <lineage>
        <taxon>Eukaryota</taxon>
        <taxon>Metazoa</taxon>
        <taxon>Chordata</taxon>
        <taxon>Cephalochordata</taxon>
        <taxon>Leptocardii</taxon>
        <taxon>Amphioxiformes</taxon>
        <taxon>Branchiostomatidae</taxon>
        <taxon>Branchiostoma</taxon>
    </lineage>
</organism>
<proteinExistence type="predicted"/>
<keyword evidence="3" id="KW-1185">Reference proteome</keyword>
<protein>
    <submittedName>
        <fullName evidence="2">Hypp3562 protein</fullName>
    </submittedName>
</protein>
<evidence type="ECO:0000256" key="1">
    <source>
        <dbReference type="SAM" id="MobiDB-lite"/>
    </source>
</evidence>
<dbReference type="AlphaFoldDB" id="A0A8K0A1B9"/>
<gene>
    <name evidence="2" type="primary">Hypp3562</name>
    <name evidence="2" type="ORF">BLAG_LOCUS20302</name>
</gene>
<sequence>MLDQLQWAPLQDRRHSIRLNILYKIQHGKASVRCDALKPLADSNWRRRREVRASNSNTSTAVQTTGYIPPPRWEVDGIMNLVANQPGSVYKSFPSVHEAENFLKIKCLSKDMALRLINRSKERCYKVPLPSPARDNDSENSPDAGKRSGFGLITLSAMLNVLTTPFRASQEDPPPQAKSASAWALNLDRRYLLPGYLP</sequence>
<evidence type="ECO:0000313" key="3">
    <source>
        <dbReference type="Proteomes" id="UP000838412"/>
    </source>
</evidence>